<dbReference type="EMBL" id="SPHZ02000003">
    <property type="protein sequence ID" value="KAF0926500.1"/>
    <property type="molecule type" value="Genomic_DNA"/>
</dbReference>
<evidence type="ECO:0000313" key="2">
    <source>
        <dbReference type="EMBL" id="KAF0926500.1"/>
    </source>
</evidence>
<dbReference type="PANTHER" id="PTHR35545:SF32">
    <property type="entry name" value="OS05G0541600 PROTEIN"/>
    <property type="match status" value="1"/>
</dbReference>
<evidence type="ECO:0000256" key="1">
    <source>
        <dbReference type="SAM" id="MobiDB-lite"/>
    </source>
</evidence>
<sequence>MRNMAESINSFLETSPRSRQRPYRRRISRLRLEFFANHHSDYMNRLIAMAVDAWGAKDLEVLAHHGLCTLQLVIHTTPA</sequence>
<protein>
    <submittedName>
        <fullName evidence="2">Uncharacterized protein</fullName>
    </submittedName>
</protein>
<dbReference type="PANTHER" id="PTHR35545">
    <property type="entry name" value="F-BOX DOMAIN-CONTAINING PROTEIN"/>
    <property type="match status" value="1"/>
</dbReference>
<accession>A0A6G1EPE0</accession>
<feature type="compositionally biased region" description="Polar residues" evidence="1">
    <location>
        <begin position="1"/>
        <end position="13"/>
    </location>
</feature>
<proteinExistence type="predicted"/>
<gene>
    <name evidence="2" type="ORF">E2562_025990</name>
</gene>
<dbReference type="AlphaFoldDB" id="A0A6G1EPE0"/>
<organism evidence="2 3">
    <name type="scientific">Oryza meyeriana var. granulata</name>
    <dbReference type="NCBI Taxonomy" id="110450"/>
    <lineage>
        <taxon>Eukaryota</taxon>
        <taxon>Viridiplantae</taxon>
        <taxon>Streptophyta</taxon>
        <taxon>Embryophyta</taxon>
        <taxon>Tracheophyta</taxon>
        <taxon>Spermatophyta</taxon>
        <taxon>Magnoliopsida</taxon>
        <taxon>Liliopsida</taxon>
        <taxon>Poales</taxon>
        <taxon>Poaceae</taxon>
        <taxon>BOP clade</taxon>
        <taxon>Oryzoideae</taxon>
        <taxon>Oryzeae</taxon>
        <taxon>Oryzinae</taxon>
        <taxon>Oryza</taxon>
        <taxon>Oryza meyeriana</taxon>
    </lineage>
</organism>
<keyword evidence="3" id="KW-1185">Reference proteome</keyword>
<dbReference type="Proteomes" id="UP000479710">
    <property type="component" value="Unassembled WGS sequence"/>
</dbReference>
<evidence type="ECO:0000313" key="3">
    <source>
        <dbReference type="Proteomes" id="UP000479710"/>
    </source>
</evidence>
<reference evidence="2 3" key="1">
    <citation type="submission" date="2019-11" db="EMBL/GenBank/DDBJ databases">
        <title>Whole genome sequence of Oryza granulata.</title>
        <authorList>
            <person name="Li W."/>
        </authorList>
    </citation>
    <scope>NUCLEOTIDE SEQUENCE [LARGE SCALE GENOMIC DNA]</scope>
    <source>
        <strain evidence="3">cv. Menghai</strain>
        <tissue evidence="2">Leaf</tissue>
    </source>
</reference>
<feature type="region of interest" description="Disordered" evidence="1">
    <location>
        <begin position="1"/>
        <end position="21"/>
    </location>
</feature>
<name>A0A6G1EPE0_9ORYZ</name>
<comment type="caution">
    <text evidence="2">The sequence shown here is derived from an EMBL/GenBank/DDBJ whole genome shotgun (WGS) entry which is preliminary data.</text>
</comment>